<dbReference type="PANTHER" id="PTHR41299">
    <property type="entry name" value="THIAMINE PYROPHOSPHOKINASE"/>
    <property type="match status" value="1"/>
</dbReference>
<keyword evidence="8" id="KW-1185">Reference proteome</keyword>
<protein>
    <recommendedName>
        <fullName evidence="5">Thiamine diphosphokinase</fullName>
        <ecNumber evidence="5">2.7.6.2</ecNumber>
    </recommendedName>
</protein>
<dbReference type="SUPFAM" id="SSF63862">
    <property type="entry name" value="Thiamin pyrophosphokinase, substrate-binding domain"/>
    <property type="match status" value="1"/>
</dbReference>
<evidence type="ECO:0000313" key="7">
    <source>
        <dbReference type="EMBL" id="PWG59881.1"/>
    </source>
</evidence>
<dbReference type="GO" id="GO:0005524">
    <property type="term" value="F:ATP binding"/>
    <property type="evidence" value="ECO:0007669"/>
    <property type="project" value="UniProtKB-KW"/>
</dbReference>
<dbReference type="Pfam" id="PF04263">
    <property type="entry name" value="TPK_catalytic"/>
    <property type="match status" value="1"/>
</dbReference>
<keyword evidence="2" id="KW-0547">Nucleotide-binding</keyword>
<gene>
    <name evidence="7" type="ORF">DF200_05390</name>
</gene>
<dbReference type="GO" id="GO:0006772">
    <property type="term" value="P:thiamine metabolic process"/>
    <property type="evidence" value="ECO:0007669"/>
    <property type="project" value="UniProtKB-UniRule"/>
</dbReference>
<dbReference type="EC" id="2.7.6.2" evidence="5"/>
<evidence type="ECO:0000256" key="4">
    <source>
        <dbReference type="ARBA" id="ARBA00022840"/>
    </source>
</evidence>
<comment type="caution">
    <text evidence="7">The sequence shown here is derived from an EMBL/GenBank/DDBJ whole genome shotgun (WGS) entry which is preliminary data.</text>
</comment>
<dbReference type="OrthoDB" id="9804377at2"/>
<dbReference type="GO" id="GO:0009229">
    <property type="term" value="P:thiamine diphosphate biosynthetic process"/>
    <property type="evidence" value="ECO:0007669"/>
    <property type="project" value="InterPro"/>
</dbReference>
<dbReference type="InterPro" id="IPR036759">
    <property type="entry name" value="TPK_catalytic_sf"/>
</dbReference>
<dbReference type="SMART" id="SM00983">
    <property type="entry name" value="TPK_B1_binding"/>
    <property type="match status" value="1"/>
</dbReference>
<evidence type="ECO:0000259" key="6">
    <source>
        <dbReference type="SMART" id="SM00983"/>
    </source>
</evidence>
<feature type="domain" description="Thiamin pyrophosphokinase thiamin-binding" evidence="6">
    <location>
        <begin position="164"/>
        <end position="223"/>
    </location>
</feature>
<dbReference type="NCBIfam" id="TIGR01378">
    <property type="entry name" value="thi_PPkinase"/>
    <property type="match status" value="1"/>
</dbReference>
<keyword evidence="1" id="KW-0808">Transferase</keyword>
<dbReference type="PANTHER" id="PTHR41299:SF1">
    <property type="entry name" value="THIAMINE PYROPHOSPHOKINASE"/>
    <property type="match status" value="1"/>
</dbReference>
<dbReference type="InterPro" id="IPR007371">
    <property type="entry name" value="TPK_catalytic"/>
</dbReference>
<evidence type="ECO:0000256" key="1">
    <source>
        <dbReference type="ARBA" id="ARBA00022679"/>
    </source>
</evidence>
<dbReference type="Pfam" id="PF04265">
    <property type="entry name" value="TPK_B1_binding"/>
    <property type="match status" value="1"/>
</dbReference>
<dbReference type="GO" id="GO:0004788">
    <property type="term" value="F:thiamine diphosphokinase activity"/>
    <property type="evidence" value="ECO:0007669"/>
    <property type="project" value="UniProtKB-UniRule"/>
</dbReference>
<dbReference type="EMBL" id="QFFN01000011">
    <property type="protein sequence ID" value="PWG59881.1"/>
    <property type="molecule type" value="Genomic_DNA"/>
</dbReference>
<accession>A0A2U2MSQ0</accession>
<dbReference type="RefSeq" id="WP_109137284.1">
    <property type="nucleotide sequence ID" value="NZ_QFFN01000011.1"/>
</dbReference>
<organism evidence="7 8">
    <name type="scientific">Bifidobacterium catulorum</name>
    <dbReference type="NCBI Taxonomy" id="1630173"/>
    <lineage>
        <taxon>Bacteria</taxon>
        <taxon>Bacillati</taxon>
        <taxon>Actinomycetota</taxon>
        <taxon>Actinomycetes</taxon>
        <taxon>Bifidobacteriales</taxon>
        <taxon>Bifidobacteriaceae</taxon>
        <taxon>Bifidobacterium</taxon>
    </lineage>
</organism>
<keyword evidence="3 7" id="KW-0418">Kinase</keyword>
<sequence length="277" mass="29412">MTTEGRQTTDDQGATNDQCLILGAGEYYDGTPRIPRGAHVIAADGGFDHASPLGITPDEVIGDFDSVAGESLEYVRGDGVMRLPSEKDDTDMLAAVKLGWSRGLRRFHIFGGLGGRLDHTLANMQMLARISRHGGIGFLYGDGFVATAITDATLSFPAWDPPEGAGRMVSVLAHSDVARHVSIRGLKYEIDDAQLRNTRALGVSNEFLDSADAVITVADGTLAVTYPLAAPEPGWRTSRGPEGPDALGAIDTHVSNLLARRKRIRPACGAGDERSAS</sequence>
<proteinExistence type="predicted"/>
<evidence type="ECO:0000313" key="8">
    <source>
        <dbReference type="Proteomes" id="UP000245753"/>
    </source>
</evidence>
<evidence type="ECO:0000256" key="2">
    <source>
        <dbReference type="ARBA" id="ARBA00022741"/>
    </source>
</evidence>
<evidence type="ECO:0000256" key="3">
    <source>
        <dbReference type="ARBA" id="ARBA00022777"/>
    </source>
</evidence>
<evidence type="ECO:0000256" key="5">
    <source>
        <dbReference type="NCBIfam" id="TIGR01378"/>
    </source>
</evidence>
<dbReference type="CDD" id="cd07995">
    <property type="entry name" value="TPK"/>
    <property type="match status" value="1"/>
</dbReference>
<dbReference type="InterPro" id="IPR007373">
    <property type="entry name" value="Thiamin_PyroPKinase_B1-bd"/>
</dbReference>
<dbReference type="InterPro" id="IPR006282">
    <property type="entry name" value="Thi_PPkinase"/>
</dbReference>
<dbReference type="GO" id="GO:0030975">
    <property type="term" value="F:thiamine binding"/>
    <property type="evidence" value="ECO:0007669"/>
    <property type="project" value="InterPro"/>
</dbReference>
<dbReference type="Proteomes" id="UP000245753">
    <property type="component" value="Unassembled WGS sequence"/>
</dbReference>
<dbReference type="AlphaFoldDB" id="A0A2U2MSQ0"/>
<dbReference type="InterPro" id="IPR053149">
    <property type="entry name" value="TPK"/>
</dbReference>
<name>A0A2U2MSQ0_9BIFI</name>
<dbReference type="InterPro" id="IPR036371">
    <property type="entry name" value="TPK_B1-bd_sf"/>
</dbReference>
<reference evidence="7 8" key="1">
    <citation type="journal article" date="2018" name="Int. J. Syst. Evol. Microbiol.">
        <title>Bifidobacterium catulorum sp. nov., a novel taxon from the faeces of the baby common marmoset (Callithrix jacchus).</title>
        <authorList>
            <person name="Modesto M."/>
            <person name="Michelini S."/>
            <person name="Oki K."/>
            <person name="Biavati B."/>
            <person name="Watanabe K."/>
            <person name="Mattarelli P."/>
        </authorList>
    </citation>
    <scope>NUCLEOTIDE SEQUENCE [LARGE SCALE GENOMIC DNA]</scope>
    <source>
        <strain evidence="7 8">MRM 8.19</strain>
    </source>
</reference>
<dbReference type="SUPFAM" id="SSF63999">
    <property type="entry name" value="Thiamin pyrophosphokinase, catalytic domain"/>
    <property type="match status" value="1"/>
</dbReference>
<dbReference type="GO" id="GO:0016301">
    <property type="term" value="F:kinase activity"/>
    <property type="evidence" value="ECO:0007669"/>
    <property type="project" value="UniProtKB-KW"/>
</dbReference>
<dbReference type="Gene3D" id="3.40.50.10240">
    <property type="entry name" value="Thiamin pyrophosphokinase, catalytic domain"/>
    <property type="match status" value="1"/>
</dbReference>
<keyword evidence="4" id="KW-0067">ATP-binding</keyword>